<dbReference type="AlphaFoldDB" id="A0A0F8WK30"/>
<gene>
    <name evidence="2" type="ORF">LCGC14_3056520</name>
</gene>
<evidence type="ECO:0000259" key="1">
    <source>
        <dbReference type="Pfam" id="PF10145"/>
    </source>
</evidence>
<organism evidence="2">
    <name type="scientific">marine sediment metagenome</name>
    <dbReference type="NCBI Taxonomy" id="412755"/>
    <lineage>
        <taxon>unclassified sequences</taxon>
        <taxon>metagenomes</taxon>
        <taxon>ecological metagenomes</taxon>
    </lineage>
</organism>
<dbReference type="InterPro" id="IPR010090">
    <property type="entry name" value="Phage_tape_meas"/>
</dbReference>
<protein>
    <recommendedName>
        <fullName evidence="1">Phage tail tape measure protein domain-containing protein</fullName>
    </recommendedName>
</protein>
<evidence type="ECO:0000313" key="2">
    <source>
        <dbReference type="EMBL" id="KKK57237.1"/>
    </source>
</evidence>
<comment type="caution">
    <text evidence="2">The sequence shown here is derived from an EMBL/GenBank/DDBJ whole genome shotgun (WGS) entry which is preliminary data.</text>
</comment>
<dbReference type="EMBL" id="LAZR01064588">
    <property type="protein sequence ID" value="KKK57237.1"/>
    <property type="molecule type" value="Genomic_DNA"/>
</dbReference>
<sequence>VTGVAVLTIKMATDFNKSMANVATLIPGNIDRVNELKKSVQGLAIAHGKDTADLARGLYQTISAFGDKAGQTVKILEINSKAAAAGLASTTEAIDLTAVVTKNYGDTTAEAVQKAADLALMTVRLGQTDFPSLARSMGKVIPLAQAMGQTQEELFAVFATATGVVGKASEVATQYRGILAGLSDPSKELAAVLRDQGFASGEAMLAQLGLADTMKVIREESEKTGIPMVKFIKSLESVPLALALAGPQADVFKAKLAELGNAAGTSEEAFLAMTGGVNEFGFRMDQVRQQITVLAQNIGQVLIPIANDLLKTFQAFIENEGPAIAEMFGLFLVDSIDLAVAGIARFAEAVNFLQ</sequence>
<dbReference type="Pfam" id="PF10145">
    <property type="entry name" value="PhageMin_Tail"/>
    <property type="match status" value="1"/>
</dbReference>
<proteinExistence type="predicted"/>
<accession>A0A0F8WK30</accession>
<name>A0A0F8WK30_9ZZZZ</name>
<reference evidence="2" key="1">
    <citation type="journal article" date="2015" name="Nature">
        <title>Complex archaea that bridge the gap between prokaryotes and eukaryotes.</title>
        <authorList>
            <person name="Spang A."/>
            <person name="Saw J.H."/>
            <person name="Jorgensen S.L."/>
            <person name="Zaremba-Niedzwiedzka K."/>
            <person name="Martijn J."/>
            <person name="Lind A.E."/>
            <person name="van Eijk R."/>
            <person name="Schleper C."/>
            <person name="Guy L."/>
            <person name="Ettema T.J."/>
        </authorList>
    </citation>
    <scope>NUCLEOTIDE SEQUENCE</scope>
</reference>
<dbReference type="NCBIfam" id="TIGR01760">
    <property type="entry name" value="tape_meas_TP901"/>
    <property type="match status" value="1"/>
</dbReference>
<feature type="domain" description="Phage tail tape measure protein" evidence="1">
    <location>
        <begin position="45"/>
        <end position="223"/>
    </location>
</feature>
<feature type="non-terminal residue" evidence="2">
    <location>
        <position position="1"/>
    </location>
</feature>
<feature type="non-terminal residue" evidence="2">
    <location>
        <position position="354"/>
    </location>
</feature>